<dbReference type="Pfam" id="PF01239">
    <property type="entry name" value="PPTA"/>
    <property type="match status" value="4"/>
</dbReference>
<evidence type="ECO:0000256" key="1">
    <source>
        <dbReference type="ARBA" id="ARBA00001946"/>
    </source>
</evidence>
<gene>
    <name evidence="14" type="ORF">TRICI_001365</name>
</gene>
<evidence type="ECO:0000256" key="5">
    <source>
        <dbReference type="ARBA" id="ARBA00022602"/>
    </source>
</evidence>
<reference evidence="14" key="1">
    <citation type="journal article" date="2019" name="G3 (Bethesda)">
        <title>Genome Assemblies of Two Rare Opportunistic Yeast Pathogens: Diutina rugosa (syn. Candida rugosa) and Trichomonascus ciferrii (syn. Candida ciferrii).</title>
        <authorList>
            <person name="Mixao V."/>
            <person name="Saus E."/>
            <person name="Hansen A.P."/>
            <person name="Lass-Florl C."/>
            <person name="Gabaldon T."/>
        </authorList>
    </citation>
    <scope>NUCLEOTIDE SEQUENCE</scope>
    <source>
        <strain evidence="14">CBS 4856</strain>
    </source>
</reference>
<evidence type="ECO:0000256" key="10">
    <source>
        <dbReference type="ARBA" id="ARBA00041392"/>
    </source>
</evidence>
<name>A0A642V8R0_9ASCO</name>
<keyword evidence="7" id="KW-0677">Repeat</keyword>
<keyword evidence="8" id="KW-0460">Magnesium</keyword>
<dbReference type="EC" id="2.5.1.58" evidence="4"/>
<dbReference type="EC" id="2.5.1.59" evidence="3"/>
<comment type="similarity">
    <text evidence="2">Belongs to the protein prenyltransferase subunit alpha family.</text>
</comment>
<dbReference type="Proteomes" id="UP000761534">
    <property type="component" value="Unassembled WGS sequence"/>
</dbReference>
<evidence type="ECO:0000256" key="12">
    <source>
        <dbReference type="ARBA" id="ARBA00043086"/>
    </source>
</evidence>
<dbReference type="SUPFAM" id="SSF48439">
    <property type="entry name" value="Protein prenylyltransferase"/>
    <property type="match status" value="1"/>
</dbReference>
<evidence type="ECO:0000256" key="8">
    <source>
        <dbReference type="ARBA" id="ARBA00022842"/>
    </source>
</evidence>
<dbReference type="InterPro" id="IPR002088">
    <property type="entry name" value="Prenyl_trans_a"/>
</dbReference>
<dbReference type="GO" id="GO:0005953">
    <property type="term" value="C:CAAX-protein geranylgeranyltransferase complex"/>
    <property type="evidence" value="ECO:0007669"/>
    <property type="project" value="TreeGrafter"/>
</dbReference>
<evidence type="ECO:0000256" key="13">
    <source>
        <dbReference type="ARBA" id="ARBA00043219"/>
    </source>
</evidence>
<evidence type="ECO:0000313" key="14">
    <source>
        <dbReference type="EMBL" id="KAA8916502.1"/>
    </source>
</evidence>
<protein>
    <recommendedName>
        <fullName evidence="9">Protein farnesyltransferase/geranylgeranyltransferase type-1 subunit alpha</fullName>
        <ecNumber evidence="4">2.5.1.58</ecNumber>
        <ecNumber evidence="3">2.5.1.59</ecNumber>
    </recommendedName>
    <alternativeName>
        <fullName evidence="12">CAAX farnesyltransferase subunit alpha</fullName>
    </alternativeName>
    <alternativeName>
        <fullName evidence="11">FTase-alpha</fullName>
    </alternativeName>
    <alternativeName>
        <fullName evidence="10">Ras proteins prenyltransferase subunit alpha</fullName>
    </alternativeName>
    <alternativeName>
        <fullName evidence="13">Type I protein geranyl-geranyltransferase subunit alpha</fullName>
    </alternativeName>
</protein>
<evidence type="ECO:0000256" key="2">
    <source>
        <dbReference type="ARBA" id="ARBA00006734"/>
    </source>
</evidence>
<comment type="cofactor">
    <cofactor evidence="1">
        <name>Mg(2+)</name>
        <dbReference type="ChEBI" id="CHEBI:18420"/>
    </cofactor>
</comment>
<evidence type="ECO:0000313" key="15">
    <source>
        <dbReference type="Proteomes" id="UP000761534"/>
    </source>
</evidence>
<dbReference type="VEuPathDB" id="FungiDB:TRICI_001365"/>
<organism evidence="14 15">
    <name type="scientific">Trichomonascus ciferrii</name>
    <dbReference type="NCBI Taxonomy" id="44093"/>
    <lineage>
        <taxon>Eukaryota</taxon>
        <taxon>Fungi</taxon>
        <taxon>Dikarya</taxon>
        <taxon>Ascomycota</taxon>
        <taxon>Saccharomycotina</taxon>
        <taxon>Dipodascomycetes</taxon>
        <taxon>Dipodascales</taxon>
        <taxon>Trichomonascaceae</taxon>
        <taxon>Trichomonascus</taxon>
        <taxon>Trichomonascus ciferrii complex</taxon>
    </lineage>
</organism>
<evidence type="ECO:0000256" key="11">
    <source>
        <dbReference type="ARBA" id="ARBA00042436"/>
    </source>
</evidence>
<dbReference type="Gene3D" id="1.25.40.120">
    <property type="entry name" value="Protein prenylyltransferase"/>
    <property type="match status" value="1"/>
</dbReference>
<evidence type="ECO:0000256" key="7">
    <source>
        <dbReference type="ARBA" id="ARBA00022737"/>
    </source>
</evidence>
<sequence>MTEESVGKVLEHNWDDLSPIEQDDGPHPVASIAYTDDYKTMMGYLRRVMEINELSARCFDLTTALIDMNPAHYTIWEYRRRILEQLGAKEDLKWLDEATIEHSKNYQIWHHRQSIRYDDDESYYKHEYEITQQVILDDTKHYHAWTHLQWLMKQRLGSVFKLEDELDFVNKLLDLDVYNNSAWNYRYFLLHKELTNKEVLDGEREYVENKIALAPQNEAPWNYLAGIFEKEYPQTLMTVAEKYSDKSIHGMEVLARLKRKDDHEAARTLYSRLEELNPVRKGYWRYMKAGLA</sequence>
<dbReference type="PANTHER" id="PTHR11129:SF1">
    <property type="entry name" value="PROTEIN FARNESYLTRANSFERASE_GERANYLGERANYLTRANSFERASE TYPE-1 SUBUNIT ALPHA"/>
    <property type="match status" value="1"/>
</dbReference>
<evidence type="ECO:0000256" key="4">
    <source>
        <dbReference type="ARBA" id="ARBA00012702"/>
    </source>
</evidence>
<keyword evidence="6" id="KW-0808">Transferase</keyword>
<dbReference type="OrthoDB" id="272289at2759"/>
<accession>A0A642V8R0</accession>
<dbReference type="GO" id="GO:0005965">
    <property type="term" value="C:protein farnesyltransferase complex"/>
    <property type="evidence" value="ECO:0007669"/>
    <property type="project" value="TreeGrafter"/>
</dbReference>
<dbReference type="GO" id="GO:0004662">
    <property type="term" value="F:CAAX-protein geranylgeranyltransferase activity"/>
    <property type="evidence" value="ECO:0007669"/>
    <property type="project" value="UniProtKB-EC"/>
</dbReference>
<evidence type="ECO:0000256" key="3">
    <source>
        <dbReference type="ARBA" id="ARBA00012700"/>
    </source>
</evidence>
<dbReference type="AlphaFoldDB" id="A0A642V8R0"/>
<evidence type="ECO:0000256" key="9">
    <source>
        <dbReference type="ARBA" id="ARBA00040965"/>
    </source>
</evidence>
<comment type="caution">
    <text evidence="14">The sequence shown here is derived from an EMBL/GenBank/DDBJ whole genome shotgun (WGS) entry which is preliminary data.</text>
</comment>
<dbReference type="PROSITE" id="PS51147">
    <property type="entry name" value="PFTA"/>
    <property type="match status" value="4"/>
</dbReference>
<keyword evidence="15" id="KW-1185">Reference proteome</keyword>
<dbReference type="PANTHER" id="PTHR11129">
    <property type="entry name" value="PROTEIN FARNESYLTRANSFERASE ALPHA SUBUNIT/RAB GERANYLGERANYL TRANSFERASE ALPHA SUBUNIT"/>
    <property type="match status" value="1"/>
</dbReference>
<evidence type="ECO:0000256" key="6">
    <source>
        <dbReference type="ARBA" id="ARBA00022679"/>
    </source>
</evidence>
<proteinExistence type="inferred from homology"/>
<dbReference type="EMBL" id="SWFS01000097">
    <property type="protein sequence ID" value="KAA8916502.1"/>
    <property type="molecule type" value="Genomic_DNA"/>
</dbReference>
<dbReference type="GO" id="GO:0004660">
    <property type="term" value="F:protein farnesyltransferase activity"/>
    <property type="evidence" value="ECO:0007669"/>
    <property type="project" value="UniProtKB-EC"/>
</dbReference>
<keyword evidence="5" id="KW-0637">Prenyltransferase</keyword>